<evidence type="ECO:0008006" key="3">
    <source>
        <dbReference type="Google" id="ProtNLM"/>
    </source>
</evidence>
<reference evidence="1 2" key="1">
    <citation type="submission" date="2021-02" db="EMBL/GenBank/DDBJ databases">
        <title>Streptomyces spirodelae sp. nov., isolated from duckweed.</title>
        <authorList>
            <person name="Saimee Y."/>
            <person name="Duangmal K."/>
        </authorList>
    </citation>
    <scope>NUCLEOTIDE SEQUENCE [LARGE SCALE GENOMIC DNA]</scope>
    <source>
        <strain evidence="1 2">DSM 42105</strain>
    </source>
</reference>
<dbReference type="InterPro" id="IPR045991">
    <property type="entry name" value="DUF5947"/>
</dbReference>
<dbReference type="Pfam" id="PF19372">
    <property type="entry name" value="DUF5947"/>
    <property type="match status" value="1"/>
</dbReference>
<dbReference type="RefSeq" id="WP_209209032.1">
    <property type="nucleotide sequence ID" value="NZ_JAFFZM010000001.1"/>
</dbReference>
<dbReference type="EMBL" id="JAFFZM010000001">
    <property type="protein sequence ID" value="MBO8197217.1"/>
    <property type="molecule type" value="Genomic_DNA"/>
</dbReference>
<accession>A0ABS3XP82</accession>
<dbReference type="Proteomes" id="UP000721954">
    <property type="component" value="Unassembled WGS sequence"/>
</dbReference>
<name>A0ABS3XP82_9ACTN</name>
<evidence type="ECO:0000313" key="2">
    <source>
        <dbReference type="Proteomes" id="UP000721954"/>
    </source>
</evidence>
<evidence type="ECO:0000313" key="1">
    <source>
        <dbReference type="EMBL" id="MBO8197217.1"/>
    </source>
</evidence>
<comment type="caution">
    <text evidence="1">The sequence shown here is derived from an EMBL/GenBank/DDBJ whole genome shotgun (WGS) entry which is preliminary data.</text>
</comment>
<proteinExistence type="predicted"/>
<gene>
    <name evidence="1" type="ORF">JW613_02650</name>
</gene>
<protein>
    <recommendedName>
        <fullName evidence="3">C2H2-type domain-containing protein</fullName>
    </recommendedName>
</protein>
<keyword evidence="2" id="KW-1185">Reference proteome</keyword>
<dbReference type="GeneID" id="96257489"/>
<organism evidence="1 2">
    <name type="scientific">Streptomyces smyrnaeus</name>
    <dbReference type="NCBI Taxonomy" id="1387713"/>
    <lineage>
        <taxon>Bacteria</taxon>
        <taxon>Bacillati</taxon>
        <taxon>Actinomycetota</taxon>
        <taxon>Actinomycetes</taxon>
        <taxon>Kitasatosporales</taxon>
        <taxon>Streptomycetaceae</taxon>
        <taxon>Streptomyces</taxon>
    </lineage>
</organism>
<sequence length="202" mass="22156">MTAGALARVIREATDQPGEHAVGKDAERCDLCGDPVPEGHRHLLDTTADQVLCVCRPCSLLFVRDGAGQGHYLLIGHRRRRLAPVPTEPLGVPVGLAFFVPRADGSVRAHYPSPAGATRWEIAPEAWRATVAHCPDLATLTADVEALLVNTVQGRSQHWIVPIDDCFRMVAVVRREWQGLSGGSRVWPEIDRFFAELTEQRG</sequence>